<dbReference type="InterPro" id="IPR036225">
    <property type="entry name" value="SRP/SRP_N"/>
</dbReference>
<dbReference type="InterPro" id="IPR027417">
    <property type="entry name" value="P-loop_NTPase"/>
</dbReference>
<feature type="domain" description="Signal recognition particle SRP54 helical bundle" evidence="13">
    <location>
        <begin position="7"/>
        <end position="88"/>
    </location>
</feature>
<keyword evidence="7 9" id="KW-0675">Receptor</keyword>
<keyword evidence="6 9" id="KW-0472">Membrane</keyword>
<keyword evidence="1 9" id="KW-1003">Cell membrane</keyword>
<dbReference type="GO" id="GO:0005525">
    <property type="term" value="F:GTP binding"/>
    <property type="evidence" value="ECO:0007669"/>
    <property type="project" value="UniProtKB-UniRule"/>
</dbReference>
<evidence type="ECO:0000259" key="13">
    <source>
        <dbReference type="SMART" id="SM00963"/>
    </source>
</evidence>
<dbReference type="Gene3D" id="3.40.50.300">
    <property type="entry name" value="P-loop containing nucleotide triphosphate hydrolases"/>
    <property type="match status" value="1"/>
</dbReference>
<dbReference type="CDD" id="cd17874">
    <property type="entry name" value="FtsY"/>
    <property type="match status" value="1"/>
</dbReference>
<dbReference type="InterPro" id="IPR003593">
    <property type="entry name" value="AAA+_ATPase"/>
</dbReference>
<dbReference type="FunFam" id="3.40.50.300:FF:000053">
    <property type="entry name" value="Signal recognition particle receptor FtsY"/>
    <property type="match status" value="1"/>
</dbReference>
<evidence type="ECO:0000256" key="8">
    <source>
        <dbReference type="ARBA" id="ARBA00048027"/>
    </source>
</evidence>
<evidence type="ECO:0000256" key="1">
    <source>
        <dbReference type="ARBA" id="ARBA00022475"/>
    </source>
</evidence>
<name>A0A6F8SK85_9ACTN</name>
<evidence type="ECO:0000313" key="15">
    <source>
        <dbReference type="Proteomes" id="UP000501727"/>
    </source>
</evidence>
<dbReference type="GO" id="GO:0005047">
    <property type="term" value="F:signal recognition particle binding"/>
    <property type="evidence" value="ECO:0007669"/>
    <property type="project" value="TreeGrafter"/>
</dbReference>
<dbReference type="KEGG" id="ahat:ADCFC_11040"/>
<dbReference type="SMART" id="SM00382">
    <property type="entry name" value="AAA"/>
    <property type="match status" value="1"/>
</dbReference>
<dbReference type="AlphaFoldDB" id="A0A6F8SK85"/>
<dbReference type="RefSeq" id="WP_231699608.1">
    <property type="nucleotide sequence ID" value="NZ_AP022829.1"/>
</dbReference>
<comment type="subcellular location">
    <subcellularLocation>
        <location evidence="9">Cell membrane</location>
        <topology evidence="9">Peripheral membrane protein</topology>
        <orientation evidence="9">Cytoplasmic side</orientation>
    </subcellularLocation>
    <subcellularLocation>
        <location evidence="9">Cytoplasm</location>
    </subcellularLocation>
</comment>
<feature type="binding site" evidence="9">
    <location>
        <begin position="107"/>
        <end position="114"/>
    </location>
    <ligand>
        <name>GTP</name>
        <dbReference type="ChEBI" id="CHEBI:37565"/>
    </ligand>
</feature>
<dbReference type="HAMAP" id="MF_00920">
    <property type="entry name" value="FtsY"/>
    <property type="match status" value="1"/>
</dbReference>
<feature type="binding site" evidence="9">
    <location>
        <begin position="252"/>
        <end position="255"/>
    </location>
    <ligand>
        <name>GTP</name>
        <dbReference type="ChEBI" id="CHEBI:37565"/>
    </ligand>
</feature>
<comment type="function">
    <text evidence="9">Involved in targeting and insertion of nascent membrane proteins into the cytoplasmic membrane. Acts as a receptor for the complex formed by the signal recognition particle (SRP) and the ribosome-nascent chain (RNC).</text>
</comment>
<keyword evidence="2 9" id="KW-0963">Cytoplasm</keyword>
<evidence type="ECO:0000313" key="14">
    <source>
        <dbReference type="EMBL" id="BCA88485.1"/>
    </source>
</evidence>
<gene>
    <name evidence="9" type="primary">ftsY</name>
    <name evidence="14" type="ORF">ADCFC_09830</name>
</gene>
<dbReference type="SMART" id="SM00962">
    <property type="entry name" value="SRP54"/>
    <property type="match status" value="1"/>
</dbReference>
<dbReference type="GO" id="GO:0006614">
    <property type="term" value="P:SRP-dependent cotranslational protein targeting to membrane"/>
    <property type="evidence" value="ECO:0007669"/>
    <property type="project" value="InterPro"/>
</dbReference>
<reference evidence="15" key="2">
    <citation type="submission" date="2020-03" db="EMBL/GenBank/DDBJ databases">
        <title>Complete Genome Sequence of Adlercreutzia sp. strain 8CFCBH1 Producing Equol, Isolated from Healthy Japanese Feces.</title>
        <authorList>
            <person name="Ogata Y."/>
            <person name="Sakamoto M."/>
            <person name="Ohkuma M."/>
            <person name="Hattori M."/>
            <person name="Suda W."/>
        </authorList>
    </citation>
    <scope>NUCLEOTIDE SEQUENCE [LARGE SCALE GENOMIC DNA]</scope>
    <source>
        <strain evidence="15">8CFCBH1</strain>
    </source>
</reference>
<dbReference type="Gene3D" id="1.20.120.140">
    <property type="entry name" value="Signal recognition particle SRP54, nucleotide-binding domain"/>
    <property type="match status" value="1"/>
</dbReference>
<evidence type="ECO:0000259" key="12">
    <source>
        <dbReference type="SMART" id="SM00962"/>
    </source>
</evidence>
<dbReference type="PANTHER" id="PTHR43134:SF1">
    <property type="entry name" value="SIGNAL RECOGNITION PARTICLE RECEPTOR SUBUNIT ALPHA"/>
    <property type="match status" value="1"/>
</dbReference>
<keyword evidence="4 9" id="KW-0378">Hydrolase</keyword>
<dbReference type="NCBIfam" id="TIGR00064">
    <property type="entry name" value="ftsY"/>
    <property type="match status" value="1"/>
</dbReference>
<dbReference type="InterPro" id="IPR042101">
    <property type="entry name" value="SRP54_N_sf"/>
</dbReference>
<comment type="catalytic activity">
    <reaction evidence="8 9">
        <text>GTP + H2O = GDP + phosphate + H(+)</text>
        <dbReference type="Rhea" id="RHEA:19669"/>
        <dbReference type="ChEBI" id="CHEBI:15377"/>
        <dbReference type="ChEBI" id="CHEBI:15378"/>
        <dbReference type="ChEBI" id="CHEBI:37565"/>
        <dbReference type="ChEBI" id="CHEBI:43474"/>
        <dbReference type="ChEBI" id="CHEBI:58189"/>
        <dbReference type="EC" id="3.6.5.4"/>
    </reaction>
</comment>
<dbReference type="EC" id="3.6.5.4" evidence="9"/>
<dbReference type="Proteomes" id="UP000501727">
    <property type="component" value="Chromosome"/>
</dbReference>
<dbReference type="PANTHER" id="PTHR43134">
    <property type="entry name" value="SIGNAL RECOGNITION PARTICLE RECEPTOR SUBUNIT ALPHA"/>
    <property type="match status" value="1"/>
</dbReference>
<feature type="domain" description="AAA+ ATPase" evidence="11">
    <location>
        <begin position="99"/>
        <end position="254"/>
    </location>
</feature>
<feature type="compositionally biased region" description="Acidic residues" evidence="10">
    <location>
        <begin position="469"/>
        <end position="483"/>
    </location>
</feature>
<evidence type="ECO:0000256" key="10">
    <source>
        <dbReference type="SAM" id="MobiDB-lite"/>
    </source>
</evidence>
<reference evidence="15" key="1">
    <citation type="journal article" date="2020" name="Microbiol. Resour. Announc.">
        <title>Complete Genome Sequence of Adlercreutzia sp. Strain 8CFCBH1, a Potent Producer of Equol, Isolated from Healthy Japanese Feces.</title>
        <authorList>
            <person name="Ogata Y."/>
            <person name="Sakamoto M."/>
            <person name="Ohkuma M."/>
            <person name="Hattori M."/>
            <person name="Suda W."/>
        </authorList>
    </citation>
    <scope>NUCLEOTIDE SEQUENCE [LARGE SCALE GENOMIC DNA]</scope>
    <source>
        <strain evidence="15">8CFCBH1</strain>
    </source>
</reference>
<feature type="domain" description="SRP54-type proteins GTP-binding" evidence="12">
    <location>
        <begin position="100"/>
        <end position="300"/>
    </location>
</feature>
<evidence type="ECO:0000256" key="4">
    <source>
        <dbReference type="ARBA" id="ARBA00022801"/>
    </source>
</evidence>
<protein>
    <recommendedName>
        <fullName evidence="9">Signal recognition particle receptor FtsY</fullName>
        <shortName evidence="9">SRP receptor</shortName>
        <ecNumber evidence="9">3.6.5.4</ecNumber>
    </recommendedName>
</protein>
<evidence type="ECO:0000259" key="11">
    <source>
        <dbReference type="SMART" id="SM00382"/>
    </source>
</evidence>
<dbReference type="InterPro" id="IPR004390">
    <property type="entry name" value="SR_rcpt_FtsY"/>
</dbReference>
<dbReference type="GO" id="GO:0003924">
    <property type="term" value="F:GTPase activity"/>
    <property type="evidence" value="ECO:0007669"/>
    <property type="project" value="UniProtKB-UniRule"/>
</dbReference>
<proteinExistence type="inferred from homology"/>
<comment type="similarity">
    <text evidence="9">Belongs to the GTP-binding SRP family. FtsY subfamily.</text>
</comment>
<dbReference type="Pfam" id="PF02881">
    <property type="entry name" value="SRP54_N"/>
    <property type="match status" value="1"/>
</dbReference>
<organism evidence="14 15">
    <name type="scientific">Adlercreutzia hattorii</name>
    <dbReference type="NCBI Taxonomy" id="2707299"/>
    <lineage>
        <taxon>Bacteria</taxon>
        <taxon>Bacillati</taxon>
        <taxon>Actinomycetota</taxon>
        <taxon>Coriobacteriia</taxon>
        <taxon>Eggerthellales</taxon>
        <taxon>Eggerthellaceae</taxon>
        <taxon>Adlercreutzia</taxon>
    </lineage>
</organism>
<evidence type="ECO:0000256" key="2">
    <source>
        <dbReference type="ARBA" id="ARBA00022490"/>
    </source>
</evidence>
<sequence length="496" mass="52793">MGFFDRISEGLSRSRDKFKESMNVLLDRGPDLDEEFWEGLEETLILSDVGGAAASDIVENLRDQATRKALPDAYAVLDLLNDEIAGAFTEPGADIFGGDEAVVLFVGINGTGKTTTVGKLAKAETDAGRAVILGSADTFRAAAIEQLEVWARRAGVEMVTRERGADPASVCYDTLERAEATGAELVLIDTAGRLHTSADLMRELEKVVNVVRKRSKLPVYTVLVIDATTGQNGLQQAREFNRALDLDALIVTKLDGTAKGGIALAVSHELGLPIVKIGVGEGIDDLRDFDAREFASALVGTFDERFDADEDGLRGENAKEAAVTAGERRRDVLEGAPACAAEAEKAVEGSAGETVEDATVEALAEIEDGEAPVVDAQGDAEEAFADAAEEAAAEPDNADLLEAALGRRTHDTLVLETEEDTSAGLEAAELTELDRNAEAVAEAAEEGVFDDVPFTDDELAELAMAAADENAEGEPEPEPEPAPEPEKKSFWKRLFE</sequence>
<keyword evidence="15" id="KW-1185">Reference proteome</keyword>
<evidence type="ECO:0000256" key="3">
    <source>
        <dbReference type="ARBA" id="ARBA00022741"/>
    </source>
</evidence>
<feature type="region of interest" description="Disordered" evidence="10">
    <location>
        <begin position="466"/>
        <end position="496"/>
    </location>
</feature>
<dbReference type="GO" id="GO:0005737">
    <property type="term" value="C:cytoplasm"/>
    <property type="evidence" value="ECO:0007669"/>
    <property type="project" value="UniProtKB-SubCell"/>
</dbReference>
<dbReference type="InterPro" id="IPR000897">
    <property type="entry name" value="SRP54_GTPase_dom"/>
</dbReference>
<comment type="subunit">
    <text evidence="9">Part of the signal recognition particle protein translocation system, which is composed of SRP and FtsY.</text>
</comment>
<feature type="compositionally biased region" description="Basic and acidic residues" evidence="10">
    <location>
        <begin position="484"/>
        <end position="496"/>
    </location>
</feature>
<evidence type="ECO:0000256" key="5">
    <source>
        <dbReference type="ARBA" id="ARBA00023134"/>
    </source>
</evidence>
<accession>A0A6F8SK85</accession>
<dbReference type="SUPFAM" id="SSF52540">
    <property type="entry name" value="P-loop containing nucleoside triphosphate hydrolases"/>
    <property type="match status" value="1"/>
</dbReference>
<dbReference type="SMART" id="SM00963">
    <property type="entry name" value="SRP54_N"/>
    <property type="match status" value="1"/>
</dbReference>
<dbReference type="GO" id="GO:0005886">
    <property type="term" value="C:plasma membrane"/>
    <property type="evidence" value="ECO:0007669"/>
    <property type="project" value="UniProtKB-SubCell"/>
</dbReference>
<keyword evidence="5 9" id="KW-0342">GTP-binding</keyword>
<keyword evidence="3 9" id="KW-0547">Nucleotide-binding</keyword>
<dbReference type="EMBL" id="AP022829">
    <property type="protein sequence ID" value="BCA88485.1"/>
    <property type="molecule type" value="Genomic_DNA"/>
</dbReference>
<evidence type="ECO:0000256" key="7">
    <source>
        <dbReference type="ARBA" id="ARBA00023170"/>
    </source>
</evidence>
<evidence type="ECO:0000256" key="9">
    <source>
        <dbReference type="HAMAP-Rule" id="MF_00920"/>
    </source>
</evidence>
<dbReference type="FunFam" id="1.20.120.140:FF:000002">
    <property type="entry name" value="Signal recognition particle receptor FtsY"/>
    <property type="match status" value="1"/>
</dbReference>
<dbReference type="InterPro" id="IPR013822">
    <property type="entry name" value="Signal_recog_particl_SRP54_hlx"/>
</dbReference>
<feature type="binding site" evidence="9">
    <location>
        <begin position="189"/>
        <end position="193"/>
    </location>
    <ligand>
        <name>GTP</name>
        <dbReference type="ChEBI" id="CHEBI:37565"/>
    </ligand>
</feature>
<dbReference type="SUPFAM" id="SSF47364">
    <property type="entry name" value="Domain of the SRP/SRP receptor G-proteins"/>
    <property type="match status" value="1"/>
</dbReference>
<evidence type="ECO:0000256" key="6">
    <source>
        <dbReference type="ARBA" id="ARBA00023136"/>
    </source>
</evidence>
<dbReference type="Pfam" id="PF00448">
    <property type="entry name" value="SRP54"/>
    <property type="match status" value="1"/>
</dbReference>